<feature type="transmembrane region" description="Helical" evidence="2">
    <location>
        <begin position="14"/>
        <end position="37"/>
    </location>
</feature>
<evidence type="ECO:0000256" key="2">
    <source>
        <dbReference type="SAM" id="Phobius"/>
    </source>
</evidence>
<keyword evidence="2" id="KW-1133">Transmembrane helix</keyword>
<dbReference type="InterPro" id="IPR004151">
    <property type="entry name" value="7TM_GPCR_serpentine_rcpt_Sre"/>
</dbReference>
<comment type="similarity">
    <text evidence="1">Belongs to the nematode receptor-like protein sre family.</text>
</comment>
<evidence type="ECO:0000313" key="3">
    <source>
        <dbReference type="EMBL" id="CAJ0604851.1"/>
    </source>
</evidence>
<dbReference type="GO" id="GO:0016020">
    <property type="term" value="C:membrane"/>
    <property type="evidence" value="ECO:0007669"/>
    <property type="project" value="InterPro"/>
</dbReference>
<dbReference type="Proteomes" id="UP001176961">
    <property type="component" value="Unassembled WGS sequence"/>
</dbReference>
<gene>
    <name evidence="3" type="ORF">CYNAS_LOCUS16834</name>
</gene>
<evidence type="ECO:0000256" key="1">
    <source>
        <dbReference type="ARBA" id="ARBA00006803"/>
    </source>
</evidence>
<accession>A0AA36MAJ3</accession>
<name>A0AA36MAJ3_CYLNA</name>
<dbReference type="EMBL" id="CATQJL010000316">
    <property type="protein sequence ID" value="CAJ0604851.1"/>
    <property type="molecule type" value="Genomic_DNA"/>
</dbReference>
<keyword evidence="4" id="KW-1185">Reference proteome</keyword>
<dbReference type="AlphaFoldDB" id="A0AA36MAJ3"/>
<protein>
    <submittedName>
        <fullName evidence="3">Uncharacterized protein</fullName>
    </submittedName>
</protein>
<reference evidence="3" key="1">
    <citation type="submission" date="2023-07" db="EMBL/GenBank/DDBJ databases">
        <authorList>
            <consortium name="CYATHOMIX"/>
        </authorList>
    </citation>
    <scope>NUCLEOTIDE SEQUENCE</scope>
    <source>
        <strain evidence="3">N/A</strain>
    </source>
</reference>
<dbReference type="Pfam" id="PF03125">
    <property type="entry name" value="Sre"/>
    <property type="match status" value="1"/>
</dbReference>
<organism evidence="3 4">
    <name type="scientific">Cylicocyclus nassatus</name>
    <name type="common">Nematode worm</name>
    <dbReference type="NCBI Taxonomy" id="53992"/>
    <lineage>
        <taxon>Eukaryota</taxon>
        <taxon>Metazoa</taxon>
        <taxon>Ecdysozoa</taxon>
        <taxon>Nematoda</taxon>
        <taxon>Chromadorea</taxon>
        <taxon>Rhabditida</taxon>
        <taxon>Rhabditina</taxon>
        <taxon>Rhabditomorpha</taxon>
        <taxon>Strongyloidea</taxon>
        <taxon>Strongylidae</taxon>
        <taxon>Cylicocyclus</taxon>
    </lineage>
</organism>
<keyword evidence="2" id="KW-0812">Transmembrane</keyword>
<comment type="caution">
    <text evidence="3">The sequence shown here is derived from an EMBL/GenBank/DDBJ whole genome shotgun (WGS) entry which is preliminary data.</text>
</comment>
<dbReference type="GO" id="GO:0007606">
    <property type="term" value="P:sensory perception of chemical stimulus"/>
    <property type="evidence" value="ECO:0007669"/>
    <property type="project" value="InterPro"/>
</dbReference>
<keyword evidence="2" id="KW-0472">Membrane</keyword>
<sequence>MFRSVVRNLIFYRLFYFVFDIVTALTPISMPLLLFFCNRKLKTSFKRQYSVLRKKKNSAVQAVSNLIGLDGNKLHVDSREEANVYFQQLQNAWK</sequence>
<proteinExistence type="inferred from homology"/>
<evidence type="ECO:0000313" key="4">
    <source>
        <dbReference type="Proteomes" id="UP001176961"/>
    </source>
</evidence>